<dbReference type="SUPFAM" id="SSF48008">
    <property type="entry name" value="GntR ligand-binding domain-like"/>
    <property type="match status" value="1"/>
</dbReference>
<evidence type="ECO:0000313" key="6">
    <source>
        <dbReference type="Proteomes" id="UP000323258"/>
    </source>
</evidence>
<dbReference type="Pfam" id="PF00392">
    <property type="entry name" value="GntR"/>
    <property type="match status" value="1"/>
</dbReference>
<dbReference type="Proteomes" id="UP000323258">
    <property type="component" value="Unassembled WGS sequence"/>
</dbReference>
<dbReference type="GO" id="GO:0003700">
    <property type="term" value="F:DNA-binding transcription factor activity"/>
    <property type="evidence" value="ECO:0007669"/>
    <property type="project" value="InterPro"/>
</dbReference>
<accession>A0A5D4GVU6</accession>
<evidence type="ECO:0000259" key="4">
    <source>
        <dbReference type="PROSITE" id="PS50949"/>
    </source>
</evidence>
<dbReference type="InterPro" id="IPR036390">
    <property type="entry name" value="WH_DNA-bd_sf"/>
</dbReference>
<feature type="domain" description="HTH gntR-type" evidence="4">
    <location>
        <begin position="16"/>
        <end position="86"/>
    </location>
</feature>
<evidence type="ECO:0000313" key="5">
    <source>
        <dbReference type="EMBL" id="TYR32497.1"/>
    </source>
</evidence>
<proteinExistence type="predicted"/>
<dbReference type="PANTHER" id="PTHR43537:SF24">
    <property type="entry name" value="GLUCONATE OPERON TRANSCRIPTIONAL REPRESSOR"/>
    <property type="match status" value="1"/>
</dbReference>
<dbReference type="SMART" id="SM00345">
    <property type="entry name" value="HTH_GNTR"/>
    <property type="match status" value="1"/>
</dbReference>
<keyword evidence="2" id="KW-0238">DNA-binding</keyword>
<protein>
    <submittedName>
        <fullName evidence="5">FadR family transcriptional regulator</fullName>
    </submittedName>
</protein>
<dbReference type="InterPro" id="IPR000524">
    <property type="entry name" value="Tscrpt_reg_HTH_GntR"/>
</dbReference>
<dbReference type="Pfam" id="PF07729">
    <property type="entry name" value="FCD"/>
    <property type="match status" value="1"/>
</dbReference>
<dbReference type="SUPFAM" id="SSF46785">
    <property type="entry name" value="Winged helix' DNA-binding domain"/>
    <property type="match status" value="1"/>
</dbReference>
<dbReference type="Gene3D" id="1.10.10.10">
    <property type="entry name" value="Winged helix-like DNA-binding domain superfamily/Winged helix DNA-binding domain"/>
    <property type="match status" value="1"/>
</dbReference>
<keyword evidence="6" id="KW-1185">Reference proteome</keyword>
<dbReference type="InterPro" id="IPR011711">
    <property type="entry name" value="GntR_C"/>
</dbReference>
<reference evidence="5 6" key="2">
    <citation type="submission" date="2019-09" db="EMBL/GenBank/DDBJ databases">
        <title>Mesorhizobium sp. MaA-C15 isolated from Microcystis aeruginosa.</title>
        <authorList>
            <person name="Jeong S.E."/>
            <person name="Jin H.M."/>
            <person name="Jeon C.O."/>
        </authorList>
    </citation>
    <scope>NUCLEOTIDE SEQUENCE [LARGE SCALE GENOMIC DNA]</scope>
    <source>
        <strain evidence="5 6">MaA-C15</strain>
    </source>
</reference>
<evidence type="ECO:0000256" key="3">
    <source>
        <dbReference type="ARBA" id="ARBA00023163"/>
    </source>
</evidence>
<dbReference type="SMART" id="SM00895">
    <property type="entry name" value="FCD"/>
    <property type="match status" value="1"/>
</dbReference>
<dbReference type="Gene3D" id="1.20.120.530">
    <property type="entry name" value="GntR ligand-binding domain-like"/>
    <property type="match status" value="1"/>
</dbReference>
<evidence type="ECO:0000256" key="2">
    <source>
        <dbReference type="ARBA" id="ARBA00023125"/>
    </source>
</evidence>
<dbReference type="PANTHER" id="PTHR43537">
    <property type="entry name" value="TRANSCRIPTIONAL REGULATOR, GNTR FAMILY"/>
    <property type="match status" value="1"/>
</dbReference>
<keyword evidence="3" id="KW-0804">Transcription</keyword>
<evidence type="ECO:0000256" key="1">
    <source>
        <dbReference type="ARBA" id="ARBA00023015"/>
    </source>
</evidence>
<sequence length="256" mass="28319">MARDETALVVAPEKKRKRSDLLAARIRDLISLHGLSPGDRIPQAWLAEEEMKASKGTLREAMKALETQGLIKTRTGPGGGVFVAALSGEQAMDLLNNLFLFNQPGIADIFALRRLVEPELVADLAGNVEQKQLEALQATIRLYEAAPKTPDEALQHRLADLAFHSVLANLGRNGLMGFVCIFLLRLLRDLAERRAAAWAPDPEFQERTLDFQLRLVRLLRSGDAQGARALMESRLAETERQMVDHTGISHVGEGRE</sequence>
<dbReference type="RefSeq" id="WP_148914944.1">
    <property type="nucleotide sequence ID" value="NZ_VSZS01000062.1"/>
</dbReference>
<dbReference type="EMBL" id="VSZS01000062">
    <property type="protein sequence ID" value="TYR32497.1"/>
    <property type="molecule type" value="Genomic_DNA"/>
</dbReference>
<comment type="caution">
    <text evidence="5">The sequence shown here is derived from an EMBL/GenBank/DDBJ whole genome shotgun (WGS) entry which is preliminary data.</text>
</comment>
<keyword evidence="1" id="KW-0805">Transcription regulation</keyword>
<dbReference type="InterPro" id="IPR036388">
    <property type="entry name" value="WH-like_DNA-bd_sf"/>
</dbReference>
<reference evidence="5 6" key="1">
    <citation type="submission" date="2019-08" db="EMBL/GenBank/DDBJ databases">
        <authorList>
            <person name="Seo Y.L."/>
        </authorList>
    </citation>
    <scope>NUCLEOTIDE SEQUENCE [LARGE SCALE GENOMIC DNA]</scope>
    <source>
        <strain evidence="5 6">MaA-C15</strain>
    </source>
</reference>
<dbReference type="AlphaFoldDB" id="A0A5D4GVU6"/>
<gene>
    <name evidence="5" type="ORF">FY036_11905</name>
</gene>
<dbReference type="PROSITE" id="PS50949">
    <property type="entry name" value="HTH_GNTR"/>
    <property type="match status" value="1"/>
</dbReference>
<dbReference type="InterPro" id="IPR008920">
    <property type="entry name" value="TF_FadR/GntR_C"/>
</dbReference>
<dbReference type="GO" id="GO:0003677">
    <property type="term" value="F:DNA binding"/>
    <property type="evidence" value="ECO:0007669"/>
    <property type="project" value="UniProtKB-KW"/>
</dbReference>
<dbReference type="OrthoDB" id="5454556at2"/>
<organism evidence="5 6">
    <name type="scientific">Neoaquamicrobium microcysteis</name>
    <dbReference type="NCBI Taxonomy" id="2682781"/>
    <lineage>
        <taxon>Bacteria</taxon>
        <taxon>Pseudomonadati</taxon>
        <taxon>Pseudomonadota</taxon>
        <taxon>Alphaproteobacteria</taxon>
        <taxon>Hyphomicrobiales</taxon>
        <taxon>Phyllobacteriaceae</taxon>
        <taxon>Neoaquamicrobium</taxon>
    </lineage>
</organism>
<name>A0A5D4GVU6_9HYPH</name>